<feature type="non-terminal residue" evidence="1">
    <location>
        <position position="20"/>
    </location>
</feature>
<proteinExistence type="predicted"/>
<dbReference type="EMBL" id="AMCI01009594">
    <property type="protein sequence ID" value="EJW89261.1"/>
    <property type="molecule type" value="Genomic_DNA"/>
</dbReference>
<organism evidence="1">
    <name type="scientific">gut metagenome</name>
    <dbReference type="NCBI Taxonomy" id="749906"/>
    <lineage>
        <taxon>unclassified sequences</taxon>
        <taxon>metagenomes</taxon>
        <taxon>organismal metagenomes</taxon>
    </lineage>
</organism>
<gene>
    <name evidence="1" type="ORF">EVA_22632</name>
</gene>
<evidence type="ECO:0000313" key="1">
    <source>
        <dbReference type="EMBL" id="EJW89261.1"/>
    </source>
</evidence>
<comment type="caution">
    <text evidence="1">The sequence shown here is derived from an EMBL/GenBank/DDBJ whole genome shotgun (WGS) entry which is preliminary data.</text>
</comment>
<accession>J9F2Z4</accession>
<protein>
    <submittedName>
        <fullName evidence="1">Uncharacterized protein</fullName>
    </submittedName>
</protein>
<reference evidence="1" key="1">
    <citation type="journal article" date="2012" name="PLoS ONE">
        <title>Gene sets for utilization of primary and secondary nutrition supplies in the distal gut of endangered iberian lynx.</title>
        <authorList>
            <person name="Alcaide M."/>
            <person name="Messina E."/>
            <person name="Richter M."/>
            <person name="Bargiela R."/>
            <person name="Peplies J."/>
            <person name="Huws S.A."/>
            <person name="Newbold C.J."/>
            <person name="Golyshin P.N."/>
            <person name="Simon M.A."/>
            <person name="Lopez G."/>
            <person name="Yakimov M.M."/>
            <person name="Ferrer M."/>
        </authorList>
    </citation>
    <scope>NUCLEOTIDE SEQUENCE</scope>
</reference>
<name>J9F2Z4_9ZZZZ</name>
<dbReference type="AlphaFoldDB" id="J9F2Z4"/>
<sequence length="20" mass="2291">MFLPIPSRPRANMVGNIMDM</sequence>